<dbReference type="RefSeq" id="WP_136773365.1">
    <property type="nucleotide sequence ID" value="NZ_CP156074.1"/>
</dbReference>
<dbReference type="OrthoDB" id="8590856at2"/>
<evidence type="ECO:0000313" key="2">
    <source>
        <dbReference type="EMBL" id="TJZ73576.1"/>
    </source>
</evidence>
<reference evidence="2 3" key="1">
    <citation type="submission" date="2019-04" db="EMBL/GenBank/DDBJ databases">
        <title>Chitiniphilus eburnea sp. nov., a novel chitinolytic bacterium isolated from aquaculture sludge.</title>
        <authorList>
            <person name="Sheng M."/>
        </authorList>
    </citation>
    <scope>NUCLEOTIDE SEQUENCE [LARGE SCALE GENOMIC DNA]</scope>
    <source>
        <strain evidence="2 3">HX-2-15</strain>
    </source>
</reference>
<keyword evidence="3" id="KW-1185">Reference proteome</keyword>
<evidence type="ECO:0000313" key="3">
    <source>
        <dbReference type="Proteomes" id="UP000310016"/>
    </source>
</evidence>
<accession>A0A4U0PY79</accession>
<comment type="caution">
    <text evidence="2">The sequence shown here is derived from an EMBL/GenBank/DDBJ whole genome shotgun (WGS) entry which is preliminary data.</text>
</comment>
<dbReference type="Proteomes" id="UP000310016">
    <property type="component" value="Unassembled WGS sequence"/>
</dbReference>
<dbReference type="EMBL" id="SUMF01000009">
    <property type="protein sequence ID" value="TJZ73576.1"/>
    <property type="molecule type" value="Genomic_DNA"/>
</dbReference>
<evidence type="ECO:0000256" key="1">
    <source>
        <dbReference type="SAM" id="MobiDB-lite"/>
    </source>
</evidence>
<feature type="region of interest" description="Disordered" evidence="1">
    <location>
        <begin position="1"/>
        <end position="46"/>
    </location>
</feature>
<dbReference type="AlphaFoldDB" id="A0A4U0PY79"/>
<organism evidence="2 3">
    <name type="scientific">Chitiniphilus eburneus</name>
    <dbReference type="NCBI Taxonomy" id="2571148"/>
    <lineage>
        <taxon>Bacteria</taxon>
        <taxon>Pseudomonadati</taxon>
        <taxon>Pseudomonadota</taxon>
        <taxon>Betaproteobacteria</taxon>
        <taxon>Neisseriales</taxon>
        <taxon>Chitinibacteraceae</taxon>
        <taxon>Chitiniphilus</taxon>
    </lineage>
</organism>
<proteinExistence type="predicted"/>
<sequence>MKHVADRHTAELPGLDAPRKRGRPTLGARAMTVAERKRRSRQNAGTTSLELDHAFVKWLRRQAAQQGVSVGDLLMERFGVK</sequence>
<protein>
    <submittedName>
        <fullName evidence="2">Uncharacterized protein</fullName>
    </submittedName>
</protein>
<name>A0A4U0PY79_9NEIS</name>
<feature type="compositionally biased region" description="Basic and acidic residues" evidence="1">
    <location>
        <begin position="1"/>
        <end position="10"/>
    </location>
</feature>
<gene>
    <name evidence="2" type="ORF">FAZ21_10350</name>
</gene>